<feature type="compositionally biased region" description="Pro residues" evidence="1">
    <location>
        <begin position="286"/>
        <end position="298"/>
    </location>
</feature>
<evidence type="ECO:0000256" key="1">
    <source>
        <dbReference type="SAM" id="MobiDB-lite"/>
    </source>
</evidence>
<gene>
    <name evidence="3" type="ORF">MOBT1_001414</name>
</gene>
<feature type="compositionally biased region" description="Low complexity" evidence="1">
    <location>
        <begin position="424"/>
        <end position="435"/>
    </location>
</feature>
<dbReference type="InterPro" id="IPR036322">
    <property type="entry name" value="WD40_repeat_dom_sf"/>
</dbReference>
<evidence type="ECO:0000313" key="4">
    <source>
        <dbReference type="Proteomes" id="UP001214603"/>
    </source>
</evidence>
<dbReference type="InterPro" id="IPR036691">
    <property type="entry name" value="Endo/exonu/phosph_ase_sf"/>
</dbReference>
<dbReference type="SMART" id="SM00128">
    <property type="entry name" value="IPPc"/>
    <property type="match status" value="1"/>
</dbReference>
<dbReference type="SUPFAM" id="SSF50978">
    <property type="entry name" value="WD40 repeat-like"/>
    <property type="match status" value="1"/>
</dbReference>
<evidence type="ECO:0000259" key="2">
    <source>
        <dbReference type="SMART" id="SM00128"/>
    </source>
</evidence>
<dbReference type="InterPro" id="IPR046985">
    <property type="entry name" value="IP5"/>
</dbReference>
<protein>
    <recommendedName>
        <fullName evidence="2">Inositol polyphosphate-related phosphatase domain-containing protein</fullName>
    </recommendedName>
</protein>
<dbReference type="Gene3D" id="3.60.10.10">
    <property type="entry name" value="Endonuclease/exonuclease/phosphatase"/>
    <property type="match status" value="1"/>
</dbReference>
<sequence>MAAPPRAGAAAPVDQQASVTRASRGHTAHSLSTGASDTFLPPCPRPVRTQSDSGSRPEAPPPPPKTGLSHTRETPLLEPFVSAPAPPIARSLPRNVPLASSGSGTAPPLAPPAMDRMQPASMPGHSAQQAHAHDEPVRAEWSYGASRTPDTWFASRAPDTPRGPGRPPDVWYAERAPESATAEPGAPPPRPPPPRRENSSMSSLPTLSEGAVPVPPDAFLHMPLQEPSPEHAEPAERIAYHPPLQAAAGDATIRPTDSVRAARTSPEPRVPAPAPALAQGAAPAPSQSPVPAPAPAPPLHRAESTGSFAEPAPAPPQRPRIEIPPMATVPRSTPIQTPISEPLNAPDAAQVTPRTTIRRTGLEIPSIPPEQLYHAAPASERVRGLYTPVSEHARGLQTPVSEGARPLATPVAERPSPLVFPAAAETPRAAQASEAPRPSVVRSPAESGTSSPPSAVPPLVRAMDTSDTPTGSAMSSDSSSDSSSSDDEDGSELTDTALTTPAEASEMGAQDDMLDTSYLNRLAPHLDPPCYVPFKAHVLAGDLFGRSFVSAVQDKVRYVVRADAPQGFAERLFAQGSEHYAALGSPPNLSSSARELRISALAFCPPIAVSAGPDTLPSPSERGRFVWYGTANGNLGELDVHTGQLTAVRTNIHKERICLLQRVGHSMLVVDESGKISAWVPRHGRLLSLAQTTPHSQRITLPKHAHTGMVGDQLWVCSATLAPKPNGAPSAQRMLTVRVYNPLADDRPFNAQAQPLALPLTKENGIGNVVCSAVVPESPDTVYFGHDSGHISVWSVQTPACRDVHRVCDQPITALVGLNNMLWIGTRSGHITLYDVRASVWRAAKRWRAHRDAVTALLIDRYGVDPLANELVVCSVGNDYFAQFWDGFLTEDWTDSELRKSVAAFSTTRTLRVLELSFNIGAASPPDLFGVVDNMDLFQRVLRNSCSFSAPSEGEAGESCDAYSSPDVIVFGFQELIDLEDKRLTAKHLLLGNKRREGKENDGGVSSQHKAWHDQLVHFVRLVLPPESPYSVLLSESMVGLFSMVFVKSAITPRTRAATSYQVKTGLGGRYGNKGALVSRFIIDDTSFCFVNCHLAAGQRNVRQRNSDVNVIMQSAFPVAPPPRRDLAFARGGDGTMIVDHDICFIAGDLNYRIDMRRETVLNLIQQQRYDELTAADQLLAELRLNTAFRLRGFQEAPIHFPPTYKFNKRSNDWDSSEKARVPAYCDRILWRSSSADTVQCTSYKRWDATISDHRPVSATFRVRAKAIDPARLAQAVQKTQAECGQYKQRVLIDTLHYYLSL</sequence>
<dbReference type="GO" id="GO:0004439">
    <property type="term" value="F:phosphatidylinositol-4,5-bisphosphate 5-phosphatase activity"/>
    <property type="evidence" value="ECO:0007669"/>
    <property type="project" value="TreeGrafter"/>
</dbReference>
<feature type="compositionally biased region" description="Low complexity" evidence="1">
    <location>
        <begin position="275"/>
        <end position="285"/>
    </location>
</feature>
<feature type="region of interest" description="Disordered" evidence="1">
    <location>
        <begin position="385"/>
        <end position="404"/>
    </location>
</feature>
<dbReference type="InterPro" id="IPR000300">
    <property type="entry name" value="IPPc"/>
</dbReference>
<feature type="region of interest" description="Disordered" evidence="1">
    <location>
        <begin position="1"/>
        <end position="375"/>
    </location>
</feature>
<organism evidence="3 4">
    <name type="scientific">Malassezia obtusa</name>
    <dbReference type="NCBI Taxonomy" id="76774"/>
    <lineage>
        <taxon>Eukaryota</taxon>
        <taxon>Fungi</taxon>
        <taxon>Dikarya</taxon>
        <taxon>Basidiomycota</taxon>
        <taxon>Ustilaginomycotina</taxon>
        <taxon>Malasseziomycetes</taxon>
        <taxon>Malasseziales</taxon>
        <taxon>Malasseziaceae</taxon>
        <taxon>Malassezia</taxon>
    </lineage>
</organism>
<feature type="compositionally biased region" description="Basic and acidic residues" evidence="1">
    <location>
        <begin position="228"/>
        <end position="239"/>
    </location>
</feature>
<feature type="compositionally biased region" description="Polar residues" evidence="1">
    <location>
        <begin position="465"/>
        <end position="474"/>
    </location>
</feature>
<dbReference type="InterPro" id="IPR015943">
    <property type="entry name" value="WD40/YVTN_repeat-like_dom_sf"/>
</dbReference>
<evidence type="ECO:0000313" key="3">
    <source>
        <dbReference type="EMBL" id="WFD02730.1"/>
    </source>
</evidence>
<dbReference type="Proteomes" id="UP001214603">
    <property type="component" value="Chromosome 2"/>
</dbReference>
<accession>A0AAF0E055</accession>
<keyword evidence="4" id="KW-1185">Reference proteome</keyword>
<dbReference type="PANTHER" id="PTHR11200">
    <property type="entry name" value="INOSITOL 5-PHOSPHATASE"/>
    <property type="match status" value="1"/>
</dbReference>
<dbReference type="Gene3D" id="2.130.10.10">
    <property type="entry name" value="YVTN repeat-like/Quinoprotein amine dehydrogenase"/>
    <property type="match status" value="1"/>
</dbReference>
<dbReference type="EMBL" id="CP119935">
    <property type="protein sequence ID" value="WFD02730.1"/>
    <property type="molecule type" value="Genomic_DNA"/>
</dbReference>
<feature type="compositionally biased region" description="Low complexity" evidence="1">
    <location>
        <begin position="1"/>
        <end position="12"/>
    </location>
</feature>
<feature type="domain" description="Inositol polyphosphate-related phosphatase" evidence="2">
    <location>
        <begin position="909"/>
        <end position="1269"/>
    </location>
</feature>
<dbReference type="PANTHER" id="PTHR11200:SF240">
    <property type="entry name" value="INOSITOL POLYPHOSPHATE 5-PHOSPHATASE C9G1.10C-RELATED"/>
    <property type="match status" value="1"/>
</dbReference>
<reference evidence="3" key="1">
    <citation type="submission" date="2023-03" db="EMBL/GenBank/DDBJ databases">
        <title>Mating type loci evolution in Malassezia.</title>
        <authorList>
            <person name="Coelho M.A."/>
        </authorList>
    </citation>
    <scope>NUCLEOTIDE SEQUENCE</scope>
    <source>
        <strain evidence="3">CBS 7876</strain>
    </source>
</reference>
<feature type="compositionally biased region" description="Polar residues" evidence="1">
    <location>
        <begin position="330"/>
        <end position="339"/>
    </location>
</feature>
<dbReference type="SUPFAM" id="SSF56219">
    <property type="entry name" value="DNase I-like"/>
    <property type="match status" value="1"/>
</dbReference>
<name>A0AAF0E055_9BASI</name>
<proteinExistence type="predicted"/>
<dbReference type="GO" id="GO:0046856">
    <property type="term" value="P:phosphatidylinositol dephosphorylation"/>
    <property type="evidence" value="ECO:0007669"/>
    <property type="project" value="InterPro"/>
</dbReference>
<dbReference type="Pfam" id="PF22669">
    <property type="entry name" value="Exo_endo_phos2"/>
    <property type="match status" value="1"/>
</dbReference>
<feature type="region of interest" description="Disordered" evidence="1">
    <location>
        <begin position="424"/>
        <end position="510"/>
    </location>
</feature>